<name>A0A1I6US76_9EURY</name>
<dbReference type="OrthoDB" id="203228at2157"/>
<keyword evidence="2" id="KW-1185">Reference proteome</keyword>
<reference evidence="2" key="1">
    <citation type="submission" date="2016-10" db="EMBL/GenBank/DDBJ databases">
        <authorList>
            <person name="Varghese N."/>
            <person name="Submissions S."/>
        </authorList>
    </citation>
    <scope>NUCLEOTIDE SEQUENCE [LARGE SCALE GENOMIC DNA]</scope>
    <source>
        <strain evidence="2">DSM 22427</strain>
    </source>
</reference>
<dbReference type="Proteomes" id="UP000199199">
    <property type="component" value="Unassembled WGS sequence"/>
</dbReference>
<evidence type="ECO:0000313" key="1">
    <source>
        <dbReference type="EMBL" id="SFT04318.1"/>
    </source>
</evidence>
<accession>A0A1I6US76</accession>
<organism evidence="1 2">
    <name type="scientific">Halostagnicola kamekurae</name>
    <dbReference type="NCBI Taxonomy" id="619731"/>
    <lineage>
        <taxon>Archaea</taxon>
        <taxon>Methanobacteriati</taxon>
        <taxon>Methanobacteriota</taxon>
        <taxon>Stenosarchaea group</taxon>
        <taxon>Halobacteria</taxon>
        <taxon>Halobacteriales</taxon>
        <taxon>Natrialbaceae</taxon>
        <taxon>Halostagnicola</taxon>
    </lineage>
</organism>
<dbReference type="EMBL" id="FOZS01000006">
    <property type="protein sequence ID" value="SFT04318.1"/>
    <property type="molecule type" value="Genomic_DNA"/>
</dbReference>
<gene>
    <name evidence="1" type="ORF">SAMN04488556_4042</name>
</gene>
<dbReference type="AlphaFoldDB" id="A0A1I6US76"/>
<dbReference type="RefSeq" id="WP_175507259.1">
    <property type="nucleotide sequence ID" value="NZ_FOZS01000006.1"/>
</dbReference>
<sequence length="224" mass="24904">MDRDHPNQTPSKYVVPTGSGYLGTYTVSTDRTVTISTAALGDRDWPTDTAHAITHDDGVALVPRLETTDPLAEYTLCRRFTGARIAVGHAVIDALELTQGDDVRVYDLEVTDARAGLLLVDADDDPRIATDGGHDTTAEHPLELTLEYTTIDDRRRRITIVPDTGGEAWRITHEIRNGEWRETGREPISELALTLNSIDYSRSLATEQRRHTGDELLEQRGENQ</sequence>
<evidence type="ECO:0000313" key="2">
    <source>
        <dbReference type="Proteomes" id="UP000199199"/>
    </source>
</evidence>
<protein>
    <submittedName>
        <fullName evidence="1">Uncharacterized protein</fullName>
    </submittedName>
</protein>
<proteinExistence type="predicted"/>